<comment type="caution">
    <text evidence="1">The sequence shown here is derived from an EMBL/GenBank/DDBJ whole genome shotgun (WGS) entry which is preliminary data.</text>
</comment>
<feature type="non-terminal residue" evidence="1">
    <location>
        <position position="107"/>
    </location>
</feature>
<dbReference type="EMBL" id="LAZR01066932">
    <property type="protein sequence ID" value="KKK52617.1"/>
    <property type="molecule type" value="Genomic_DNA"/>
</dbReference>
<dbReference type="InterPro" id="IPR016162">
    <property type="entry name" value="Ald_DH_N"/>
</dbReference>
<dbReference type="Gene3D" id="3.40.605.10">
    <property type="entry name" value="Aldehyde Dehydrogenase, Chain A, domain 1"/>
    <property type="match status" value="1"/>
</dbReference>
<organism evidence="1">
    <name type="scientific">marine sediment metagenome</name>
    <dbReference type="NCBI Taxonomy" id="412755"/>
    <lineage>
        <taxon>unclassified sequences</taxon>
        <taxon>metagenomes</taxon>
        <taxon>ecological metagenomes</taxon>
    </lineage>
</organism>
<proteinExistence type="predicted"/>
<name>A0A0F8W741_9ZZZZ</name>
<dbReference type="AlphaFoldDB" id="A0A0F8W741"/>
<evidence type="ECO:0000313" key="1">
    <source>
        <dbReference type="EMBL" id="KKK52617.1"/>
    </source>
</evidence>
<evidence type="ECO:0008006" key="2">
    <source>
        <dbReference type="Google" id="ProtNLM"/>
    </source>
</evidence>
<gene>
    <name evidence="1" type="ORF">LCGC14_3103110</name>
</gene>
<dbReference type="SUPFAM" id="SSF53720">
    <property type="entry name" value="ALDH-like"/>
    <property type="match status" value="1"/>
</dbReference>
<protein>
    <recommendedName>
        <fullName evidence="2">Aldehyde dehydrogenase domain-containing protein</fullName>
    </recommendedName>
</protein>
<dbReference type="InterPro" id="IPR016161">
    <property type="entry name" value="Ald_DH/histidinol_DH"/>
</dbReference>
<dbReference type="GO" id="GO:0016491">
    <property type="term" value="F:oxidoreductase activity"/>
    <property type="evidence" value="ECO:0007669"/>
    <property type="project" value="InterPro"/>
</dbReference>
<reference evidence="1" key="1">
    <citation type="journal article" date="2015" name="Nature">
        <title>Complex archaea that bridge the gap between prokaryotes and eukaryotes.</title>
        <authorList>
            <person name="Spang A."/>
            <person name="Saw J.H."/>
            <person name="Jorgensen S.L."/>
            <person name="Zaremba-Niedzwiedzka K."/>
            <person name="Martijn J."/>
            <person name="Lind A.E."/>
            <person name="van Eijk R."/>
            <person name="Schleper C."/>
            <person name="Guy L."/>
            <person name="Ettema T.J."/>
        </authorList>
    </citation>
    <scope>NUCLEOTIDE SEQUENCE</scope>
</reference>
<accession>A0A0F8W741</accession>
<sequence>MDIDEKQIEQIVEMVLERLSPPDQEISPDRSFGKEDGVFREMEDAIHAAVTAQKQLVGLSLATREKIIQGIRDVCWNNREEYGRMELEETDIGAKEGTVLKLEVACG</sequence>